<dbReference type="CDD" id="cd00092">
    <property type="entry name" value="HTH_CRP"/>
    <property type="match status" value="1"/>
</dbReference>
<keyword evidence="3" id="KW-0804">Transcription</keyword>
<comment type="caution">
    <text evidence="6">The sequence shown here is derived from an EMBL/GenBank/DDBJ whole genome shotgun (WGS) entry which is preliminary data.</text>
</comment>
<keyword evidence="2" id="KW-0238">DNA-binding</keyword>
<dbReference type="Gene3D" id="1.10.10.10">
    <property type="entry name" value="Winged helix-like DNA-binding domain superfamily/Winged helix DNA-binding domain"/>
    <property type="match status" value="1"/>
</dbReference>
<gene>
    <name evidence="6" type="ORF">FD50_GL001230</name>
</gene>
<dbReference type="InterPro" id="IPR036390">
    <property type="entry name" value="WH_DNA-bd_sf"/>
</dbReference>
<dbReference type="OrthoDB" id="9798104at2"/>
<dbReference type="PANTHER" id="PTHR24567:SF26">
    <property type="entry name" value="REGULATORY PROTEIN YEIL"/>
    <property type="match status" value="1"/>
</dbReference>
<dbReference type="PROSITE" id="PS50042">
    <property type="entry name" value="CNMP_BINDING_3"/>
    <property type="match status" value="1"/>
</dbReference>
<evidence type="ECO:0000259" key="5">
    <source>
        <dbReference type="PROSITE" id="PS51063"/>
    </source>
</evidence>
<dbReference type="InterPro" id="IPR018490">
    <property type="entry name" value="cNMP-bd_dom_sf"/>
</dbReference>
<accession>A0A0R1VBJ6</accession>
<dbReference type="Gene3D" id="2.60.120.10">
    <property type="entry name" value="Jelly Rolls"/>
    <property type="match status" value="1"/>
</dbReference>
<keyword evidence="7" id="KW-1185">Reference proteome</keyword>
<dbReference type="AlphaFoldDB" id="A0A0R1VBJ6"/>
<feature type="domain" description="Cyclic nucleotide-binding" evidence="4">
    <location>
        <begin position="15"/>
        <end position="136"/>
    </location>
</feature>
<dbReference type="PROSITE" id="PS51063">
    <property type="entry name" value="HTH_CRP_2"/>
    <property type="match status" value="1"/>
</dbReference>
<dbReference type="Pfam" id="PF00027">
    <property type="entry name" value="cNMP_binding"/>
    <property type="match status" value="1"/>
</dbReference>
<organism evidence="6 7">
    <name type="scientific">Liquorilactobacillus satsumensis DSM 16230 = JCM 12392</name>
    <dbReference type="NCBI Taxonomy" id="1423801"/>
    <lineage>
        <taxon>Bacteria</taxon>
        <taxon>Bacillati</taxon>
        <taxon>Bacillota</taxon>
        <taxon>Bacilli</taxon>
        <taxon>Lactobacillales</taxon>
        <taxon>Lactobacillaceae</taxon>
        <taxon>Liquorilactobacillus</taxon>
    </lineage>
</organism>
<dbReference type="PROSITE" id="PS00042">
    <property type="entry name" value="HTH_CRP_1"/>
    <property type="match status" value="1"/>
</dbReference>
<dbReference type="SUPFAM" id="SSF46785">
    <property type="entry name" value="Winged helix' DNA-binding domain"/>
    <property type="match status" value="1"/>
</dbReference>
<evidence type="ECO:0000259" key="4">
    <source>
        <dbReference type="PROSITE" id="PS50042"/>
    </source>
</evidence>
<dbReference type="SMART" id="SM00100">
    <property type="entry name" value="cNMP"/>
    <property type="match status" value="1"/>
</dbReference>
<dbReference type="PANTHER" id="PTHR24567">
    <property type="entry name" value="CRP FAMILY TRANSCRIPTIONAL REGULATORY PROTEIN"/>
    <property type="match status" value="1"/>
</dbReference>
<dbReference type="InterPro" id="IPR000595">
    <property type="entry name" value="cNMP-bd_dom"/>
</dbReference>
<dbReference type="InterPro" id="IPR036388">
    <property type="entry name" value="WH-like_DNA-bd_sf"/>
</dbReference>
<dbReference type="InterPro" id="IPR012318">
    <property type="entry name" value="HTH_CRP"/>
</dbReference>
<dbReference type="Proteomes" id="UP000051166">
    <property type="component" value="Unassembled WGS sequence"/>
</dbReference>
<reference evidence="6 7" key="1">
    <citation type="journal article" date="2015" name="Genome Announc.">
        <title>Expanding the biotechnology potential of lactobacilli through comparative genomics of 213 strains and associated genera.</title>
        <authorList>
            <person name="Sun Z."/>
            <person name="Harris H.M."/>
            <person name="McCann A."/>
            <person name="Guo C."/>
            <person name="Argimon S."/>
            <person name="Zhang W."/>
            <person name="Yang X."/>
            <person name="Jeffery I.B."/>
            <person name="Cooney J.C."/>
            <person name="Kagawa T.F."/>
            <person name="Liu W."/>
            <person name="Song Y."/>
            <person name="Salvetti E."/>
            <person name="Wrobel A."/>
            <person name="Rasinkangas P."/>
            <person name="Parkhill J."/>
            <person name="Rea M.C."/>
            <person name="O'Sullivan O."/>
            <person name="Ritari J."/>
            <person name="Douillard F.P."/>
            <person name="Paul Ross R."/>
            <person name="Yang R."/>
            <person name="Briner A.E."/>
            <person name="Felis G.E."/>
            <person name="de Vos W.M."/>
            <person name="Barrangou R."/>
            <person name="Klaenhammer T.R."/>
            <person name="Caufield P.W."/>
            <person name="Cui Y."/>
            <person name="Zhang H."/>
            <person name="O'Toole P.W."/>
        </authorList>
    </citation>
    <scope>NUCLEOTIDE SEQUENCE [LARGE SCALE GENOMIC DNA]</scope>
    <source>
        <strain evidence="6 7">DSM 16230</strain>
    </source>
</reference>
<dbReference type="GO" id="GO:0005829">
    <property type="term" value="C:cytosol"/>
    <property type="evidence" value="ECO:0007669"/>
    <property type="project" value="TreeGrafter"/>
</dbReference>
<evidence type="ECO:0000256" key="2">
    <source>
        <dbReference type="ARBA" id="ARBA00023125"/>
    </source>
</evidence>
<dbReference type="GO" id="GO:0003700">
    <property type="term" value="F:DNA-binding transcription factor activity"/>
    <property type="evidence" value="ECO:0007669"/>
    <property type="project" value="InterPro"/>
</dbReference>
<dbReference type="CDD" id="cd00038">
    <property type="entry name" value="CAP_ED"/>
    <property type="match status" value="1"/>
</dbReference>
<dbReference type="EMBL" id="AZFQ01000010">
    <property type="protein sequence ID" value="KRM00355.1"/>
    <property type="molecule type" value="Genomic_DNA"/>
</dbReference>
<dbReference type="PRINTS" id="PR00034">
    <property type="entry name" value="HTHCRP"/>
</dbReference>
<dbReference type="SMART" id="SM00419">
    <property type="entry name" value="HTH_CRP"/>
    <property type="match status" value="1"/>
</dbReference>
<evidence type="ECO:0000256" key="3">
    <source>
        <dbReference type="ARBA" id="ARBA00023163"/>
    </source>
</evidence>
<dbReference type="GeneID" id="98307060"/>
<evidence type="ECO:0000256" key="1">
    <source>
        <dbReference type="ARBA" id="ARBA00023015"/>
    </source>
</evidence>
<proteinExistence type="predicted"/>
<dbReference type="STRING" id="1423801.FD50_GL001230"/>
<feature type="domain" description="HTH crp-type" evidence="5">
    <location>
        <begin position="150"/>
        <end position="221"/>
    </location>
</feature>
<name>A0A0R1VBJ6_9LACO</name>
<keyword evidence="1" id="KW-0805">Transcription regulation</keyword>
<dbReference type="SUPFAM" id="SSF51206">
    <property type="entry name" value="cAMP-binding domain-like"/>
    <property type="match status" value="1"/>
</dbReference>
<evidence type="ECO:0000313" key="7">
    <source>
        <dbReference type="Proteomes" id="UP000051166"/>
    </source>
</evidence>
<dbReference type="InterPro" id="IPR014710">
    <property type="entry name" value="RmlC-like_jellyroll"/>
</dbReference>
<evidence type="ECO:0000313" key="6">
    <source>
        <dbReference type="EMBL" id="KRM00355.1"/>
    </source>
</evidence>
<dbReference type="GO" id="GO:0003677">
    <property type="term" value="F:DNA binding"/>
    <property type="evidence" value="ECO:0007669"/>
    <property type="project" value="UniProtKB-KW"/>
</dbReference>
<dbReference type="InterPro" id="IPR018335">
    <property type="entry name" value="Tscrpt_reg_HTH_Crp-type_CS"/>
</dbReference>
<dbReference type="RefSeq" id="WP_054758124.1">
    <property type="nucleotide sequence ID" value="NZ_AZFQ01000010.1"/>
</dbReference>
<protein>
    <submittedName>
        <fullName evidence="6">CRP FNR family transcriptional regulator</fullName>
    </submittedName>
</protein>
<dbReference type="Pfam" id="PF13545">
    <property type="entry name" value="HTH_Crp_2"/>
    <property type="match status" value="1"/>
</dbReference>
<dbReference type="PATRIC" id="fig|1423801.4.peg.1254"/>
<dbReference type="InterPro" id="IPR050397">
    <property type="entry name" value="Env_Response_Regulators"/>
</dbReference>
<sequence length="223" mass="25444">MQSNEKKQCIALVPIFAILDESELTKLSQKVTSRKISKGNFLYSFANQNDTLYIVHQGQLKNYQILETGEEQLIRLLGPGEFTGEWSIFQPQQRHTDIIEALRDTEICQLTRENLKKALLDYPEISLSLLQQMSKRLEVSEKQTATVAYSSITKRITSYLSSLIINKKDKPIRVELPMTRKDLASYLGTTPESITRGFHKLEKQGVIKSISARNIQINDLNAL</sequence>